<evidence type="ECO:0000256" key="1">
    <source>
        <dbReference type="SAM" id="MobiDB-lite"/>
    </source>
</evidence>
<feature type="compositionally biased region" description="Low complexity" evidence="1">
    <location>
        <begin position="1"/>
        <end position="18"/>
    </location>
</feature>
<feature type="compositionally biased region" description="Pro residues" evidence="1">
    <location>
        <begin position="97"/>
        <end position="115"/>
    </location>
</feature>
<reference evidence="3" key="1">
    <citation type="submission" date="2022-11" db="UniProtKB">
        <authorList>
            <consortium name="WormBaseParasite"/>
        </authorList>
    </citation>
    <scope>IDENTIFICATION</scope>
</reference>
<keyword evidence="2" id="KW-1185">Reference proteome</keyword>
<dbReference type="WBParaSite" id="Minc3s10707g44294">
    <property type="protein sequence ID" value="Minc3s10707g44294"/>
    <property type="gene ID" value="Minc3s10707g44294"/>
</dbReference>
<protein>
    <submittedName>
        <fullName evidence="3">Uncharacterized protein</fullName>
    </submittedName>
</protein>
<dbReference type="Proteomes" id="UP000887563">
    <property type="component" value="Unplaced"/>
</dbReference>
<name>A0A914P1U5_MELIC</name>
<sequence>MRSTSTSSGSTQGQSTSTLSWMPNIAGVIPSNRPLSAHSRNSEASSLGKATGKFSQQQLLKYQQQQQSQELENDDYYLEPISKKGQQQPSIVIASPSAPPPTPPSFPQPKIPDEK</sequence>
<organism evidence="2 3">
    <name type="scientific">Meloidogyne incognita</name>
    <name type="common">Southern root-knot nematode worm</name>
    <name type="synonym">Oxyuris incognita</name>
    <dbReference type="NCBI Taxonomy" id="6306"/>
    <lineage>
        <taxon>Eukaryota</taxon>
        <taxon>Metazoa</taxon>
        <taxon>Ecdysozoa</taxon>
        <taxon>Nematoda</taxon>
        <taxon>Chromadorea</taxon>
        <taxon>Rhabditida</taxon>
        <taxon>Tylenchina</taxon>
        <taxon>Tylenchomorpha</taxon>
        <taxon>Tylenchoidea</taxon>
        <taxon>Meloidogynidae</taxon>
        <taxon>Meloidogyninae</taxon>
        <taxon>Meloidogyne</taxon>
        <taxon>Meloidogyne incognita group</taxon>
    </lineage>
</organism>
<accession>A0A914P1U5</accession>
<feature type="compositionally biased region" description="Low complexity" evidence="1">
    <location>
        <begin position="55"/>
        <end position="69"/>
    </location>
</feature>
<dbReference type="AlphaFoldDB" id="A0A914P1U5"/>
<evidence type="ECO:0000313" key="2">
    <source>
        <dbReference type="Proteomes" id="UP000887563"/>
    </source>
</evidence>
<feature type="region of interest" description="Disordered" evidence="1">
    <location>
        <begin position="1"/>
        <end position="115"/>
    </location>
</feature>
<proteinExistence type="predicted"/>
<evidence type="ECO:0000313" key="3">
    <source>
        <dbReference type="WBParaSite" id="Minc3s10707g44294"/>
    </source>
</evidence>